<evidence type="ECO:0000313" key="3">
    <source>
        <dbReference type="Proteomes" id="UP000887577"/>
    </source>
</evidence>
<reference evidence="4" key="1">
    <citation type="submission" date="2022-11" db="UniProtKB">
        <authorList>
            <consortium name="WormBaseParasite"/>
        </authorList>
    </citation>
    <scope>IDENTIFICATION</scope>
</reference>
<dbReference type="AlphaFoldDB" id="A0A914Z6K6"/>
<dbReference type="GO" id="GO:0003723">
    <property type="term" value="F:RNA binding"/>
    <property type="evidence" value="ECO:0007669"/>
    <property type="project" value="InterPro"/>
</dbReference>
<dbReference type="FunFam" id="1.10.1200.240:FF:000001">
    <property type="entry name" value="Ribosomal protein L19"/>
    <property type="match status" value="1"/>
</dbReference>
<organism evidence="3 4">
    <name type="scientific">Panagrolaimus superbus</name>
    <dbReference type="NCBI Taxonomy" id="310955"/>
    <lineage>
        <taxon>Eukaryota</taxon>
        <taxon>Metazoa</taxon>
        <taxon>Ecdysozoa</taxon>
        <taxon>Nematoda</taxon>
        <taxon>Chromadorea</taxon>
        <taxon>Rhabditida</taxon>
        <taxon>Tylenchina</taxon>
        <taxon>Panagrolaimomorpha</taxon>
        <taxon>Panagrolaimoidea</taxon>
        <taxon>Panagrolaimidae</taxon>
        <taxon>Panagrolaimus</taxon>
    </lineage>
</organism>
<dbReference type="Gene3D" id="1.10.1200.240">
    <property type="match status" value="1"/>
</dbReference>
<feature type="compositionally biased region" description="Basic and acidic residues" evidence="1">
    <location>
        <begin position="88"/>
        <end position="127"/>
    </location>
</feature>
<dbReference type="GO" id="GO:0003735">
    <property type="term" value="F:structural constituent of ribosome"/>
    <property type="evidence" value="ECO:0007669"/>
    <property type="project" value="InterPro"/>
</dbReference>
<dbReference type="WBParaSite" id="PSU_v2.g588.t1">
    <property type="protein sequence ID" value="PSU_v2.g588.t1"/>
    <property type="gene ID" value="PSU_v2.g588"/>
</dbReference>
<dbReference type="SUPFAM" id="SSF48140">
    <property type="entry name" value="Ribosomal protein L19 (L19e)"/>
    <property type="match status" value="1"/>
</dbReference>
<sequence length="186" mass="21656">MGRHRGFGKRRGTRNARLPEKIIWIRRMRVLRHLLKRYRAQGKIDKHIYHELYLKAKGNTFKNKRVLMEFIFKKKAENARSKQLAEQAEARRNKNKETRKRREDRLAAKRKELYGKNADAEQEREVEPTPPKETTPAAPPKAEKTQKSEKTASQKTEAPKAAPQKTEAPKAAPQKAEGQKPKKSKK</sequence>
<name>A0A914Z6K6_9BILA</name>
<accession>A0A914Z6K6</accession>
<dbReference type="SMART" id="SM01416">
    <property type="entry name" value="Ribosomal_L19e"/>
    <property type="match status" value="1"/>
</dbReference>
<feature type="compositionally biased region" description="Basic and acidic residues" evidence="1">
    <location>
        <begin position="141"/>
        <end position="152"/>
    </location>
</feature>
<dbReference type="GO" id="GO:0006412">
    <property type="term" value="P:translation"/>
    <property type="evidence" value="ECO:0007669"/>
    <property type="project" value="InterPro"/>
</dbReference>
<dbReference type="Pfam" id="PF25476">
    <property type="entry name" value="Ribosomal_L19e_C"/>
    <property type="match status" value="1"/>
</dbReference>
<dbReference type="PANTHER" id="PTHR10722">
    <property type="entry name" value="60S RIBOSOMAL PROTEIN L19"/>
    <property type="match status" value="1"/>
</dbReference>
<dbReference type="InterPro" id="IPR039547">
    <property type="entry name" value="Ribosomal_eL19"/>
</dbReference>
<feature type="domain" description="Large ribosomal subunit protein eL19" evidence="2">
    <location>
        <begin position="1"/>
        <end position="75"/>
    </location>
</feature>
<protein>
    <submittedName>
        <fullName evidence="4">Ribosomal protein L19/L19e domain-containing protein</fullName>
    </submittedName>
</protein>
<feature type="region of interest" description="Disordered" evidence="1">
    <location>
        <begin position="78"/>
        <end position="186"/>
    </location>
</feature>
<feature type="compositionally biased region" description="Pro residues" evidence="1">
    <location>
        <begin position="128"/>
        <end position="139"/>
    </location>
</feature>
<evidence type="ECO:0000256" key="1">
    <source>
        <dbReference type="SAM" id="MobiDB-lite"/>
    </source>
</evidence>
<proteinExistence type="predicted"/>
<dbReference type="GO" id="GO:0022625">
    <property type="term" value="C:cytosolic large ribosomal subunit"/>
    <property type="evidence" value="ECO:0007669"/>
    <property type="project" value="InterPro"/>
</dbReference>
<dbReference type="InterPro" id="IPR000196">
    <property type="entry name" value="Ribosomal_eL19_dom"/>
</dbReference>
<dbReference type="Proteomes" id="UP000887577">
    <property type="component" value="Unplaced"/>
</dbReference>
<evidence type="ECO:0000313" key="4">
    <source>
        <dbReference type="WBParaSite" id="PSU_v2.g588.t1"/>
    </source>
</evidence>
<evidence type="ECO:0000259" key="2">
    <source>
        <dbReference type="SMART" id="SM01416"/>
    </source>
</evidence>
<dbReference type="InterPro" id="IPR057260">
    <property type="entry name" value="Ribosomal_L19e_C"/>
</dbReference>
<keyword evidence="3" id="KW-1185">Reference proteome</keyword>
<dbReference type="InterPro" id="IPR035970">
    <property type="entry name" value="60S_ribosomal_eL19_sf"/>
</dbReference>